<organism evidence="1 2">
    <name type="scientific">Anaerovibrio lipolyticus DSM 3074</name>
    <dbReference type="NCBI Taxonomy" id="1120997"/>
    <lineage>
        <taxon>Bacteria</taxon>
        <taxon>Bacillati</taxon>
        <taxon>Bacillota</taxon>
        <taxon>Negativicutes</taxon>
        <taxon>Selenomonadales</taxon>
        <taxon>Selenomonadaceae</taxon>
        <taxon>Anaerovibrio</taxon>
    </lineage>
</organism>
<sequence length="174" mass="19204">MLTDVEVLLDDESVLGYMLDGRYKTVSYAVFQQYWPDAEPDFVENSGVRWSSKGNTIIGYLTGASGQSGVIFGWNAVTETFFHISDGNFVVGIACTNKTMYSLACVSYYGHPASYCLNAAPIEAMNIEAGEEIEMITELPGTTDVIANSLYIDSGKNMLIVKTEDENIELYRID</sequence>
<proteinExistence type="predicted"/>
<protein>
    <submittedName>
        <fullName evidence="1">Uncharacterized protein</fullName>
    </submittedName>
</protein>
<dbReference type="EMBL" id="FQYW01000007">
    <property type="protein sequence ID" value="SHI52736.1"/>
    <property type="molecule type" value="Genomic_DNA"/>
</dbReference>
<name>A0A1M6BVC1_9FIRM</name>
<dbReference type="RefSeq" id="WP_080325465.1">
    <property type="nucleotide sequence ID" value="NZ_FQYW01000007.1"/>
</dbReference>
<evidence type="ECO:0000313" key="2">
    <source>
        <dbReference type="Proteomes" id="UP000191240"/>
    </source>
</evidence>
<gene>
    <name evidence="1" type="ORF">SAMN02745671_00863</name>
</gene>
<dbReference type="AlphaFoldDB" id="A0A1M6BVC1"/>
<reference evidence="1 2" key="1">
    <citation type="submission" date="2016-11" db="EMBL/GenBank/DDBJ databases">
        <authorList>
            <person name="Jaros S."/>
            <person name="Januszkiewicz K."/>
            <person name="Wedrychowicz H."/>
        </authorList>
    </citation>
    <scope>NUCLEOTIDE SEQUENCE [LARGE SCALE GENOMIC DNA]</scope>
    <source>
        <strain evidence="1 2">DSM 3074</strain>
    </source>
</reference>
<dbReference type="OrthoDB" id="1822997at2"/>
<accession>A0A1M6BVC1</accession>
<dbReference type="Proteomes" id="UP000191240">
    <property type="component" value="Unassembled WGS sequence"/>
</dbReference>
<evidence type="ECO:0000313" key="1">
    <source>
        <dbReference type="EMBL" id="SHI52736.1"/>
    </source>
</evidence>